<dbReference type="AlphaFoldDB" id="A0A249L312"/>
<dbReference type="OrthoDB" id="5174193at2"/>
<feature type="signal peptide" evidence="1">
    <location>
        <begin position="1"/>
        <end position="21"/>
    </location>
</feature>
<dbReference type="EMBL" id="CP016779">
    <property type="protein sequence ID" value="ASY23374.1"/>
    <property type="molecule type" value="Genomic_DNA"/>
</dbReference>
<keyword evidence="3" id="KW-1185">Reference proteome</keyword>
<sequence>MKRVFLTFLLIFSLQPSTANAVAIKSTKALIVLPYLKSDQVSDVVLTPVSAILIGTTESPNSPWISGNLGGLSDGFIASYSSLGAPLWNLRLGGVENEIATSAALDTDGSIWVLGASSSLITPTPKPATGQVLNPDNVIPEPVQVKNSPLNRIKLWQVSSNGGLLNSFEFISENIIDPRKILISGTNVNIFGNSYNKNDVSGFYISANKFGIFSPKVKYGVKTTQLSSAIINSDASFTVVGMSGDPLLKTKALSKLDAITIKVSSSGVLQVVGRATLKSTTRNWSSISTGLLQGGKVTYSNRTEAAITKFSAINKPIWNVRYPAKSSALVASGKNSWASFISSGPIKSVPAWKPKIPTPVVLELGKKGEALNSYKLSAPAVAIAVNNEIGTVLITDSGVSFGFIVIN</sequence>
<protein>
    <submittedName>
        <fullName evidence="2">Uncharacterized protein</fullName>
    </submittedName>
</protein>
<name>A0A249L312_9ACTN</name>
<accession>A0A249L312</accession>
<dbReference type="KEGG" id="nab:B1sIIB91_00250"/>
<reference evidence="2 3" key="1">
    <citation type="submission" date="2016-07" db="EMBL/GenBank/DDBJ databases">
        <title>High microdiversification within the ubiquitous acI lineage of Actinobacteria.</title>
        <authorList>
            <person name="Neuenschwander S.M."/>
            <person name="Salcher M."/>
            <person name="Ghai R."/>
            <person name="Pernthaler J."/>
        </authorList>
    </citation>
    <scope>NUCLEOTIDE SEQUENCE [LARGE SCALE GENOMIC DNA]</scope>
    <source>
        <strain evidence="2">MMS-IIB-91</strain>
    </source>
</reference>
<dbReference type="Proteomes" id="UP000217210">
    <property type="component" value="Chromosome"/>
</dbReference>
<evidence type="ECO:0000313" key="3">
    <source>
        <dbReference type="Proteomes" id="UP000217210"/>
    </source>
</evidence>
<feature type="chain" id="PRO_5012105905" evidence="1">
    <location>
        <begin position="22"/>
        <end position="407"/>
    </location>
</feature>
<keyword evidence="1" id="KW-0732">Signal</keyword>
<proteinExistence type="predicted"/>
<gene>
    <name evidence="2" type="ORF">B1sIIB91_00250</name>
</gene>
<evidence type="ECO:0000313" key="2">
    <source>
        <dbReference type="EMBL" id="ASY23374.1"/>
    </source>
</evidence>
<organism evidence="2 3">
    <name type="scientific">Candidatus Nanopelagicus abundans</name>
    <dbReference type="NCBI Taxonomy" id="1884916"/>
    <lineage>
        <taxon>Bacteria</taxon>
        <taxon>Bacillati</taxon>
        <taxon>Actinomycetota</taxon>
        <taxon>Actinomycetes</taxon>
        <taxon>Candidatus Nanopelagicales</taxon>
        <taxon>Candidatus Nanopelagicaceae</taxon>
        <taxon>Candidatus Nanopelagicus</taxon>
    </lineage>
</organism>
<evidence type="ECO:0000256" key="1">
    <source>
        <dbReference type="SAM" id="SignalP"/>
    </source>
</evidence>
<dbReference type="RefSeq" id="WP_095687664.1">
    <property type="nucleotide sequence ID" value="NZ_CP016779.1"/>
</dbReference>